<comment type="caution">
    <text evidence="1">The sequence shown here is derived from an EMBL/GenBank/DDBJ whole genome shotgun (WGS) entry which is preliminary data.</text>
</comment>
<reference evidence="2" key="1">
    <citation type="journal article" date="2019" name="Int. J. Syst. Evol. Microbiol.">
        <title>The Global Catalogue of Microorganisms (GCM) 10K type strain sequencing project: providing services to taxonomists for standard genome sequencing and annotation.</title>
        <authorList>
            <consortium name="The Broad Institute Genomics Platform"/>
            <consortium name="The Broad Institute Genome Sequencing Center for Infectious Disease"/>
            <person name="Wu L."/>
            <person name="Ma J."/>
        </authorList>
    </citation>
    <scope>NUCLEOTIDE SEQUENCE [LARGE SCALE GENOMIC DNA]</scope>
    <source>
        <strain evidence="2">CCUG 54522</strain>
    </source>
</reference>
<organism evidence="1 2">
    <name type="scientific">Nocardioides hankookensis</name>
    <dbReference type="NCBI Taxonomy" id="443157"/>
    <lineage>
        <taxon>Bacteria</taxon>
        <taxon>Bacillati</taxon>
        <taxon>Actinomycetota</taxon>
        <taxon>Actinomycetes</taxon>
        <taxon>Propionibacteriales</taxon>
        <taxon>Nocardioidaceae</taxon>
        <taxon>Nocardioides</taxon>
    </lineage>
</organism>
<sequence length="77" mass="8582">MTGPHIVDAQAAAELFNIPAAQVHKWKHRKQLTEVDSIPGRSRNKRVPLFDVDEIRPLVAQYKARVAARADTPEAPS</sequence>
<name>A0ABW1LP62_9ACTN</name>
<evidence type="ECO:0000313" key="2">
    <source>
        <dbReference type="Proteomes" id="UP001596135"/>
    </source>
</evidence>
<dbReference type="RefSeq" id="WP_379159446.1">
    <property type="nucleotide sequence ID" value="NZ_JBHSRJ010000009.1"/>
</dbReference>
<evidence type="ECO:0000313" key="1">
    <source>
        <dbReference type="EMBL" id="MFC6045725.1"/>
    </source>
</evidence>
<protein>
    <recommendedName>
        <fullName evidence="3">DNA-binding protein</fullName>
    </recommendedName>
</protein>
<dbReference type="EMBL" id="JBHSRJ010000009">
    <property type="protein sequence ID" value="MFC6045725.1"/>
    <property type="molecule type" value="Genomic_DNA"/>
</dbReference>
<keyword evidence="2" id="KW-1185">Reference proteome</keyword>
<proteinExistence type="predicted"/>
<accession>A0ABW1LP62</accession>
<dbReference type="Proteomes" id="UP001596135">
    <property type="component" value="Unassembled WGS sequence"/>
</dbReference>
<evidence type="ECO:0008006" key="3">
    <source>
        <dbReference type="Google" id="ProtNLM"/>
    </source>
</evidence>
<gene>
    <name evidence="1" type="ORF">ACFPYL_21765</name>
</gene>